<dbReference type="OrthoDB" id="2113341at2759"/>
<evidence type="ECO:0000256" key="1">
    <source>
        <dbReference type="ARBA" id="ARBA00000189"/>
    </source>
</evidence>
<gene>
    <name evidence="19" type="ORF">FNV43_RR11336</name>
</gene>
<evidence type="ECO:0000256" key="5">
    <source>
        <dbReference type="ARBA" id="ARBA00022525"/>
    </source>
</evidence>
<keyword evidence="11 16" id="KW-1015">Disulfide bond</keyword>
<evidence type="ECO:0000313" key="20">
    <source>
        <dbReference type="Proteomes" id="UP000796880"/>
    </source>
</evidence>
<dbReference type="GO" id="GO:0005576">
    <property type="term" value="C:extracellular region"/>
    <property type="evidence" value="ECO:0007669"/>
    <property type="project" value="UniProtKB-SubCell"/>
</dbReference>
<dbReference type="SUPFAM" id="SSF48113">
    <property type="entry name" value="Heme-dependent peroxidases"/>
    <property type="match status" value="1"/>
</dbReference>
<evidence type="ECO:0000256" key="8">
    <source>
        <dbReference type="ARBA" id="ARBA00022723"/>
    </source>
</evidence>
<dbReference type="InterPro" id="IPR000823">
    <property type="entry name" value="Peroxidase_pln"/>
</dbReference>
<keyword evidence="12 17" id="KW-0376">Hydrogen peroxide</keyword>
<dbReference type="CDD" id="cd00693">
    <property type="entry name" value="secretory_peroxidase"/>
    <property type="match status" value="1"/>
</dbReference>
<feature type="active site" description="Proton acceptor" evidence="13">
    <location>
        <position position="58"/>
    </location>
</feature>
<dbReference type="AlphaFoldDB" id="A0A8K0H5H6"/>
<proteinExistence type="inferred from homology"/>
<evidence type="ECO:0000256" key="12">
    <source>
        <dbReference type="ARBA" id="ARBA00023324"/>
    </source>
</evidence>
<feature type="binding site" description="axial binding residue" evidence="14">
    <location>
        <position position="181"/>
    </location>
    <ligand>
        <name>heme b</name>
        <dbReference type="ChEBI" id="CHEBI:60344"/>
    </ligand>
    <ligandPart>
        <name>Fe</name>
        <dbReference type="ChEBI" id="CHEBI:18248"/>
    </ligandPart>
</feature>
<organism evidence="19 20">
    <name type="scientific">Rhamnella rubrinervis</name>
    <dbReference type="NCBI Taxonomy" id="2594499"/>
    <lineage>
        <taxon>Eukaryota</taxon>
        <taxon>Viridiplantae</taxon>
        <taxon>Streptophyta</taxon>
        <taxon>Embryophyta</taxon>
        <taxon>Tracheophyta</taxon>
        <taxon>Spermatophyta</taxon>
        <taxon>Magnoliopsida</taxon>
        <taxon>eudicotyledons</taxon>
        <taxon>Gunneridae</taxon>
        <taxon>Pentapetalae</taxon>
        <taxon>rosids</taxon>
        <taxon>fabids</taxon>
        <taxon>Rosales</taxon>
        <taxon>Rhamnaceae</taxon>
        <taxon>rhamnoid group</taxon>
        <taxon>Rhamneae</taxon>
        <taxon>Rhamnella</taxon>
    </lineage>
</organism>
<evidence type="ECO:0000256" key="9">
    <source>
        <dbReference type="ARBA" id="ARBA00023002"/>
    </source>
</evidence>
<keyword evidence="5 17" id="KW-0964">Secreted</keyword>
<evidence type="ECO:0000313" key="19">
    <source>
        <dbReference type="EMBL" id="KAF3446157.1"/>
    </source>
</evidence>
<dbReference type="InterPro" id="IPR010255">
    <property type="entry name" value="Haem_peroxidase_sf"/>
</dbReference>
<dbReference type="Gene3D" id="1.10.420.10">
    <property type="entry name" value="Peroxidase, domain 2"/>
    <property type="match status" value="1"/>
</dbReference>
<sequence>MATIIPVFNHHPASIYDLSWNFYSASCPSAEFMVRNTVRSASSTDSTIPGKLLRLLFHDCFVEGCDASVLLQGNGTERSDPANTSLGGFSVIDSAKRELEIFCPGTVSCADIVALAARDAVEFTGGPAIQIPTGRRDGKVSSASNVRPNIVDTSFTMDEMINLFSSKGLSLDDLVTLSGSHTIGSAHCSAFNDRFEEDSQGKLTLIDTSLDGAYAKELMKQCPASASPSKTVNNDPETSFVFDNRYYQNLVAHKGLFQSDSALFTDDRTRKQVERFAEDQTSFFDSWSRSFLKLTSIEVKTNEEGEVRASCSSTNA</sequence>
<keyword evidence="20" id="KW-1185">Reference proteome</keyword>
<evidence type="ECO:0000256" key="7">
    <source>
        <dbReference type="ARBA" id="ARBA00022617"/>
    </source>
</evidence>
<keyword evidence="8 14" id="KW-0479">Metal-binding</keyword>
<evidence type="ECO:0000256" key="14">
    <source>
        <dbReference type="PIRSR" id="PIRSR600823-3"/>
    </source>
</evidence>
<dbReference type="InterPro" id="IPR033905">
    <property type="entry name" value="Secretory_peroxidase"/>
</dbReference>
<keyword evidence="9 17" id="KW-0560">Oxidoreductase</keyword>
<dbReference type="PANTHER" id="PTHR31517">
    <property type="match status" value="1"/>
</dbReference>
<dbReference type="GO" id="GO:0042744">
    <property type="term" value="P:hydrogen peroxide catabolic process"/>
    <property type="evidence" value="ECO:0007669"/>
    <property type="project" value="UniProtKB-KW"/>
</dbReference>
<dbReference type="PANTHER" id="PTHR31517:SF17">
    <property type="entry name" value="PEROXIDASE 6"/>
    <property type="match status" value="1"/>
</dbReference>
<dbReference type="InterPro" id="IPR002016">
    <property type="entry name" value="Haem_peroxidase"/>
</dbReference>
<dbReference type="GO" id="GO:0006979">
    <property type="term" value="P:response to oxidative stress"/>
    <property type="evidence" value="ECO:0007669"/>
    <property type="project" value="UniProtKB-UniRule"/>
</dbReference>
<comment type="subcellular location">
    <subcellularLocation>
        <location evidence="17">Secreted</location>
    </subcellularLocation>
</comment>
<dbReference type="Gene3D" id="1.10.520.10">
    <property type="match status" value="1"/>
</dbReference>
<feature type="binding site" evidence="14">
    <location>
        <position position="235"/>
    </location>
    <ligand>
        <name>Ca(2+)</name>
        <dbReference type="ChEBI" id="CHEBI:29108"/>
        <label>2</label>
    </ligand>
</feature>
<keyword evidence="7 17" id="KW-0349">Heme</keyword>
<dbReference type="FunFam" id="1.10.420.10:FF:000001">
    <property type="entry name" value="Peroxidase"/>
    <property type="match status" value="1"/>
</dbReference>
<feature type="disulfide bond" evidence="16">
    <location>
        <begin position="27"/>
        <end position="103"/>
    </location>
</feature>
<comment type="function">
    <text evidence="2">Removal of H(2)O(2), oxidation of toxic reductants, biosynthesis and degradation of lignin, suberization, auxin catabolism, response to environmental stresses such as wounding, pathogen attack and oxidative stress. These functions might be dependent on each isozyme/isoform in each plant tissue.</text>
</comment>
<dbReference type="EMBL" id="VOIH02000005">
    <property type="protein sequence ID" value="KAF3446157.1"/>
    <property type="molecule type" value="Genomic_DNA"/>
</dbReference>
<dbReference type="GO" id="GO:0020037">
    <property type="term" value="F:heme binding"/>
    <property type="evidence" value="ECO:0007669"/>
    <property type="project" value="UniProtKB-UniRule"/>
</dbReference>
<name>A0A8K0H5H6_9ROSA</name>
<evidence type="ECO:0000256" key="15">
    <source>
        <dbReference type="PIRSR" id="PIRSR600823-4"/>
    </source>
</evidence>
<protein>
    <recommendedName>
        <fullName evidence="4 17">Peroxidase</fullName>
        <ecNumber evidence="4 17">1.11.1.7</ecNumber>
    </recommendedName>
</protein>
<comment type="cofactor">
    <cofactor evidence="14 17">
        <name>Ca(2+)</name>
        <dbReference type="ChEBI" id="CHEBI:29108"/>
    </cofactor>
    <text evidence="14 17">Binds 2 calcium ions per subunit.</text>
</comment>
<comment type="caution">
    <text evidence="19">The sequence shown here is derived from an EMBL/GenBank/DDBJ whole genome shotgun (WGS) entry which is preliminary data.</text>
</comment>
<dbReference type="PROSITE" id="PS00435">
    <property type="entry name" value="PEROXIDASE_1"/>
    <property type="match status" value="1"/>
</dbReference>
<accession>A0A8K0H5H6</accession>
<evidence type="ECO:0000256" key="3">
    <source>
        <dbReference type="ARBA" id="ARBA00006873"/>
    </source>
</evidence>
<dbReference type="GO" id="GO:0140825">
    <property type="term" value="F:lactoperoxidase activity"/>
    <property type="evidence" value="ECO:0007669"/>
    <property type="project" value="UniProtKB-EC"/>
</dbReference>
<evidence type="ECO:0000256" key="17">
    <source>
        <dbReference type="RuleBase" id="RU362060"/>
    </source>
</evidence>
<dbReference type="Proteomes" id="UP000796880">
    <property type="component" value="Unassembled WGS sequence"/>
</dbReference>
<comment type="cofactor">
    <cofactor evidence="14 17">
        <name>heme b</name>
        <dbReference type="ChEBI" id="CHEBI:60344"/>
    </cofactor>
    <text evidence="14 17">Binds 1 heme b (iron(II)-protoporphyrin IX) group per subunit.</text>
</comment>
<feature type="binding site" evidence="14">
    <location>
        <position position="68"/>
    </location>
    <ligand>
        <name>Ca(2+)</name>
        <dbReference type="ChEBI" id="CHEBI:29108"/>
        <label>1</label>
    </ligand>
</feature>
<evidence type="ECO:0000256" key="16">
    <source>
        <dbReference type="PIRSR" id="PIRSR600823-5"/>
    </source>
</evidence>
<feature type="domain" description="Plant heme peroxidase family profile" evidence="18">
    <location>
        <begin position="17"/>
        <end position="315"/>
    </location>
</feature>
<feature type="binding site" evidence="14">
    <location>
        <position position="238"/>
    </location>
    <ligand>
        <name>Ca(2+)</name>
        <dbReference type="ChEBI" id="CHEBI:29108"/>
        <label>2</label>
    </ligand>
</feature>
<keyword evidence="14 17" id="KW-0106">Calcium</keyword>
<evidence type="ECO:0000256" key="13">
    <source>
        <dbReference type="PIRSR" id="PIRSR600823-1"/>
    </source>
</evidence>
<feature type="disulfide bond" evidence="16">
    <location>
        <begin position="60"/>
        <end position="65"/>
    </location>
</feature>
<evidence type="ECO:0000256" key="4">
    <source>
        <dbReference type="ARBA" id="ARBA00012313"/>
    </source>
</evidence>
<dbReference type="FunFam" id="1.10.520.10:FF:000008">
    <property type="entry name" value="Peroxidase"/>
    <property type="match status" value="1"/>
</dbReference>
<feature type="binding site" evidence="14">
    <location>
        <position position="59"/>
    </location>
    <ligand>
        <name>Ca(2+)</name>
        <dbReference type="ChEBI" id="CHEBI:29108"/>
        <label>1</label>
    </ligand>
</feature>
<evidence type="ECO:0000256" key="10">
    <source>
        <dbReference type="ARBA" id="ARBA00023004"/>
    </source>
</evidence>
<reference evidence="19" key="1">
    <citation type="submission" date="2020-03" db="EMBL/GenBank/DDBJ databases">
        <title>A high-quality chromosome-level genome assembly of a woody plant with both climbing and erect habits, Rhamnella rubrinervis.</title>
        <authorList>
            <person name="Lu Z."/>
            <person name="Yang Y."/>
            <person name="Zhu X."/>
            <person name="Sun Y."/>
        </authorList>
    </citation>
    <scope>NUCLEOTIDE SEQUENCE</scope>
    <source>
        <strain evidence="19">BYM</strain>
        <tissue evidence="19">Leaf</tissue>
    </source>
</reference>
<comment type="similarity">
    <text evidence="17">Belongs to the peroxidase family. Classical plant (class III) peroxidase subfamily.</text>
</comment>
<dbReference type="EC" id="1.11.1.7" evidence="4 17"/>
<feature type="binding site" evidence="14">
    <location>
        <position position="62"/>
    </location>
    <ligand>
        <name>Ca(2+)</name>
        <dbReference type="ChEBI" id="CHEBI:29108"/>
        <label>1</label>
    </ligand>
</feature>
<dbReference type="PROSITE" id="PS50873">
    <property type="entry name" value="PEROXIDASE_4"/>
    <property type="match status" value="1"/>
</dbReference>
<feature type="binding site" evidence="14">
    <location>
        <position position="77"/>
    </location>
    <ligand>
        <name>Ca(2+)</name>
        <dbReference type="ChEBI" id="CHEBI:29108"/>
        <label>1</label>
    </ligand>
</feature>
<dbReference type="InterPro" id="IPR019793">
    <property type="entry name" value="Peroxidases_heam-ligand_BS"/>
</dbReference>
<feature type="binding site" evidence="14">
    <location>
        <position position="243"/>
    </location>
    <ligand>
        <name>Ca(2+)</name>
        <dbReference type="ChEBI" id="CHEBI:29108"/>
        <label>2</label>
    </ligand>
</feature>
<comment type="similarity">
    <text evidence="3">Belongs to the peroxidase family. Ascorbate peroxidase subfamily.</text>
</comment>
<evidence type="ECO:0000256" key="6">
    <source>
        <dbReference type="ARBA" id="ARBA00022559"/>
    </source>
</evidence>
<feature type="disulfide bond" evidence="16">
    <location>
        <begin position="109"/>
        <end position="311"/>
    </location>
</feature>
<feature type="site" description="Transition state stabilizer" evidence="15">
    <location>
        <position position="54"/>
    </location>
</feature>
<feature type="binding site" evidence="14">
    <location>
        <position position="66"/>
    </location>
    <ligand>
        <name>Ca(2+)</name>
        <dbReference type="ChEBI" id="CHEBI:29108"/>
        <label>1</label>
    </ligand>
</feature>
<evidence type="ECO:0000256" key="2">
    <source>
        <dbReference type="ARBA" id="ARBA00002322"/>
    </source>
</evidence>
<evidence type="ECO:0000256" key="11">
    <source>
        <dbReference type="ARBA" id="ARBA00023157"/>
    </source>
</evidence>
<keyword evidence="6 17" id="KW-0575">Peroxidase</keyword>
<feature type="binding site" evidence="14">
    <location>
        <position position="64"/>
    </location>
    <ligand>
        <name>Ca(2+)</name>
        <dbReference type="ChEBI" id="CHEBI:29108"/>
        <label>1</label>
    </ligand>
</feature>
<dbReference type="PRINTS" id="PR00458">
    <property type="entry name" value="PEROXIDASE"/>
</dbReference>
<feature type="binding site" evidence="14">
    <location>
        <position position="182"/>
    </location>
    <ligand>
        <name>Ca(2+)</name>
        <dbReference type="ChEBI" id="CHEBI:29108"/>
        <label>2</label>
    </ligand>
</feature>
<feature type="disulfide bond" evidence="16">
    <location>
        <begin position="188"/>
        <end position="222"/>
    </location>
</feature>
<dbReference type="Pfam" id="PF00141">
    <property type="entry name" value="peroxidase"/>
    <property type="match status" value="1"/>
</dbReference>
<keyword evidence="10 14" id="KW-0408">Iron</keyword>
<evidence type="ECO:0000259" key="18">
    <source>
        <dbReference type="PROSITE" id="PS50873"/>
    </source>
</evidence>
<comment type="catalytic activity">
    <reaction evidence="1 17">
        <text>2 a phenolic donor + H2O2 = 2 a phenolic radical donor + 2 H2O</text>
        <dbReference type="Rhea" id="RHEA:56136"/>
        <dbReference type="ChEBI" id="CHEBI:15377"/>
        <dbReference type="ChEBI" id="CHEBI:16240"/>
        <dbReference type="ChEBI" id="CHEBI:139520"/>
        <dbReference type="ChEBI" id="CHEBI:139521"/>
        <dbReference type="EC" id="1.11.1.7"/>
    </reaction>
</comment>
<dbReference type="GO" id="GO:0046872">
    <property type="term" value="F:metal ion binding"/>
    <property type="evidence" value="ECO:0007669"/>
    <property type="project" value="UniProtKB-UniRule"/>
</dbReference>
<dbReference type="PRINTS" id="PR00461">
    <property type="entry name" value="PLPEROXIDASE"/>
</dbReference>